<protein>
    <submittedName>
        <fullName evidence="2">Methylglutaconyl-CoA hydratase</fullName>
    </submittedName>
</protein>
<dbReference type="RefSeq" id="WP_089357430.1">
    <property type="nucleotide sequence ID" value="NZ_FZPD01000004.1"/>
</dbReference>
<dbReference type="InterPro" id="IPR001753">
    <property type="entry name" value="Enoyl-CoA_hydra/iso"/>
</dbReference>
<keyword evidence="3" id="KW-1185">Reference proteome</keyword>
<reference evidence="2 3" key="1">
    <citation type="submission" date="2017-06" db="EMBL/GenBank/DDBJ databases">
        <authorList>
            <person name="Kim H.J."/>
            <person name="Triplett B.A."/>
        </authorList>
    </citation>
    <scope>NUCLEOTIDE SEQUENCE [LARGE SCALE GENOMIC DNA]</scope>
    <source>
        <strain evidence="2 3">DSM 19307</strain>
    </source>
</reference>
<dbReference type="PANTHER" id="PTHR42964">
    <property type="entry name" value="ENOYL-COA HYDRATASE"/>
    <property type="match status" value="1"/>
</dbReference>
<dbReference type="Proteomes" id="UP000198393">
    <property type="component" value="Unassembled WGS sequence"/>
</dbReference>
<dbReference type="InterPro" id="IPR051683">
    <property type="entry name" value="Enoyl-CoA_Hydratase/Isomerase"/>
</dbReference>
<dbReference type="Pfam" id="PF00378">
    <property type="entry name" value="ECH_1"/>
    <property type="match status" value="1"/>
</dbReference>
<sequence length="251" mass="27428">MSNYVKLDINNGIGTVEFFTEQSNSLPGDILKKLADTITEAGNDPEIKVIILKSGGNRTFCAGASFDELMAVDSPENGKKFFMGFANVINAMRKCPKFIIGRLQGKAVGGGIGLAASVDYCFASKHSAIKLSELALGIGPFVVGPAIERKVGLSAMSQMAMNPDEFYDPKWAHQKGLFGKLYDDAAALDKAVNQLAEKLAAYNPEAMAELKKVFWEGTEHWDELLAQRAEMSGKLVLSEFTRNFIQKFKDK</sequence>
<gene>
    <name evidence="2" type="ORF">SAMN05421640_2747</name>
</gene>
<dbReference type="AlphaFoldDB" id="A0A239KKP9"/>
<dbReference type="PANTHER" id="PTHR42964:SF1">
    <property type="entry name" value="POLYKETIDE BIOSYNTHESIS ENOYL-COA HYDRATASE PKSH-RELATED"/>
    <property type="match status" value="1"/>
</dbReference>
<dbReference type="CDD" id="cd06558">
    <property type="entry name" value="crotonase-like"/>
    <property type="match status" value="1"/>
</dbReference>
<evidence type="ECO:0000313" key="2">
    <source>
        <dbReference type="EMBL" id="SNT18946.1"/>
    </source>
</evidence>
<name>A0A239KKP9_EKHLU</name>
<dbReference type="Gene3D" id="3.90.226.10">
    <property type="entry name" value="2-enoyl-CoA Hydratase, Chain A, domain 1"/>
    <property type="match status" value="1"/>
</dbReference>
<comment type="similarity">
    <text evidence="1">Belongs to the enoyl-CoA hydratase/isomerase family.</text>
</comment>
<dbReference type="OrthoDB" id="638407at2"/>
<dbReference type="InterPro" id="IPR029045">
    <property type="entry name" value="ClpP/crotonase-like_dom_sf"/>
</dbReference>
<dbReference type="SUPFAM" id="SSF52096">
    <property type="entry name" value="ClpP/crotonase"/>
    <property type="match status" value="1"/>
</dbReference>
<dbReference type="EMBL" id="FZPD01000004">
    <property type="protein sequence ID" value="SNT18946.1"/>
    <property type="molecule type" value="Genomic_DNA"/>
</dbReference>
<dbReference type="GO" id="GO:0003824">
    <property type="term" value="F:catalytic activity"/>
    <property type="evidence" value="ECO:0007669"/>
    <property type="project" value="UniProtKB-ARBA"/>
</dbReference>
<evidence type="ECO:0000256" key="1">
    <source>
        <dbReference type="ARBA" id="ARBA00005254"/>
    </source>
</evidence>
<evidence type="ECO:0000313" key="3">
    <source>
        <dbReference type="Proteomes" id="UP000198393"/>
    </source>
</evidence>
<proteinExistence type="inferred from homology"/>
<accession>A0A239KKP9</accession>
<organism evidence="2 3">
    <name type="scientific">Ekhidna lutea</name>
    <dbReference type="NCBI Taxonomy" id="447679"/>
    <lineage>
        <taxon>Bacteria</taxon>
        <taxon>Pseudomonadati</taxon>
        <taxon>Bacteroidota</taxon>
        <taxon>Cytophagia</taxon>
        <taxon>Cytophagales</taxon>
        <taxon>Reichenbachiellaceae</taxon>
        <taxon>Ekhidna</taxon>
    </lineage>
</organism>